<sequence>MIARLRINRQLIWVFITLLFGCKPDFVSLNPVAPLTAKPADALARIKQVVSSGDCSGLGPYYQDIVFDYDPTGRLLKDKAARETLFQKDGISQYNYDAGGQLVSRTTQYTAPTNEGAVGEIISYTITPTSIRVQNDELRADGSRLLGASNRANTVYTLVDGLITEVAYTYANGPNQTSVRTDRCIYTYTNGNITKALYTGNNQTYEYTYTYDNKPNPYFGQKTVLDPILRCSRNNVINVISVSAFGGTVYTNEFKTVYTYNEQGLPLTKKDANKGCTLTFQYEPR</sequence>
<comment type="caution">
    <text evidence="1">The sequence shown here is derived from an EMBL/GenBank/DDBJ whole genome shotgun (WGS) entry which is preliminary data.</text>
</comment>
<evidence type="ECO:0000313" key="1">
    <source>
        <dbReference type="EMBL" id="MBO0934029.1"/>
    </source>
</evidence>
<gene>
    <name evidence="1" type="ORF">J2I48_23680</name>
</gene>
<keyword evidence="2" id="KW-1185">Reference proteome</keyword>
<accession>A0A939K0B8</accession>
<dbReference type="PROSITE" id="PS51257">
    <property type="entry name" value="PROKAR_LIPOPROTEIN"/>
    <property type="match status" value="1"/>
</dbReference>
<proteinExistence type="predicted"/>
<protein>
    <submittedName>
        <fullName evidence="1">Uncharacterized protein</fullName>
    </submittedName>
</protein>
<dbReference type="AlphaFoldDB" id="A0A939K0B8"/>
<dbReference type="RefSeq" id="WP_207337995.1">
    <property type="nucleotide sequence ID" value="NZ_JAFMYU010000025.1"/>
</dbReference>
<dbReference type="EMBL" id="JAFMYU010000025">
    <property type="protein sequence ID" value="MBO0934029.1"/>
    <property type="molecule type" value="Genomic_DNA"/>
</dbReference>
<reference evidence="1 2" key="1">
    <citation type="submission" date="2021-03" db="EMBL/GenBank/DDBJ databases">
        <title>Fibrella sp. HMF5036 genome sequencing and assembly.</title>
        <authorList>
            <person name="Kang H."/>
            <person name="Kim H."/>
            <person name="Bae S."/>
            <person name="Joh K."/>
        </authorList>
    </citation>
    <scope>NUCLEOTIDE SEQUENCE [LARGE SCALE GENOMIC DNA]</scope>
    <source>
        <strain evidence="1 2">HMF5036</strain>
    </source>
</reference>
<dbReference type="Proteomes" id="UP000664795">
    <property type="component" value="Unassembled WGS sequence"/>
</dbReference>
<name>A0A939K0B8_9BACT</name>
<evidence type="ECO:0000313" key="2">
    <source>
        <dbReference type="Proteomes" id="UP000664795"/>
    </source>
</evidence>
<organism evidence="1 2">
    <name type="scientific">Fibrella aquatilis</name>
    <dbReference type="NCBI Taxonomy" id="2817059"/>
    <lineage>
        <taxon>Bacteria</taxon>
        <taxon>Pseudomonadati</taxon>
        <taxon>Bacteroidota</taxon>
        <taxon>Cytophagia</taxon>
        <taxon>Cytophagales</taxon>
        <taxon>Spirosomataceae</taxon>
        <taxon>Fibrella</taxon>
    </lineage>
</organism>
<dbReference type="Gene3D" id="2.180.10.10">
    <property type="entry name" value="RHS repeat-associated core"/>
    <property type="match status" value="1"/>
</dbReference>